<evidence type="ECO:0000259" key="2">
    <source>
        <dbReference type="Pfam" id="PF18580"/>
    </source>
</evidence>
<dbReference type="Proteomes" id="UP000515152">
    <property type="component" value="Chromosome 23"/>
</dbReference>
<dbReference type="RefSeq" id="XP_031416568.2">
    <property type="nucleotide sequence ID" value="XM_031560708.2"/>
</dbReference>
<evidence type="ECO:0000256" key="1">
    <source>
        <dbReference type="SAM" id="Coils"/>
    </source>
</evidence>
<dbReference type="GeneID" id="116218606"/>
<dbReference type="AlphaFoldDB" id="A0A6P8EKP7"/>
<feature type="coiled-coil region" evidence="1">
    <location>
        <begin position="127"/>
        <end position="154"/>
    </location>
</feature>
<evidence type="ECO:0000313" key="3">
    <source>
        <dbReference type="Proteomes" id="UP000515152"/>
    </source>
</evidence>
<name>A0A6P8EKP7_CLUHA</name>
<accession>A0A6P8EKP7</accession>
<feature type="domain" description="SUN coiled coil" evidence="2">
    <location>
        <begin position="173"/>
        <end position="229"/>
    </location>
</feature>
<sequence length="288" mass="32545">MREECKGAPPEGFWYWYPALTSLLMVAEPAWPGYSTSTLGMNTDPGIVTDFNVFRKEVLDRVNQGEAKWKESWTRELDGVKREIGLLKEDGERHRHMSETWVTEKVTDVAQKVAKLKDSVSYLRTAHHNLEQRLDGQENTNAQLKKELTDWLKRELRAGLGQDAGSVVLRPELQGALEALEKRLLQHLAEEVHKERGNMWRIVGESLQNEGLGSITVKHVHEIVQRALSLYRADGSGMADYALESLGATVIGSRSSETYRTRSPCVSLFGVPLWYASESPRTVIQVTQ</sequence>
<reference evidence="4" key="1">
    <citation type="submission" date="2025-08" db="UniProtKB">
        <authorList>
            <consortium name="RefSeq"/>
        </authorList>
    </citation>
    <scope>IDENTIFICATION</scope>
</reference>
<dbReference type="PANTHER" id="PTHR12911">
    <property type="entry name" value="SAD1/UNC-84-LIKE PROTEIN-RELATED"/>
    <property type="match status" value="1"/>
</dbReference>
<dbReference type="Pfam" id="PF18580">
    <property type="entry name" value="HTH_SUN2"/>
    <property type="match status" value="1"/>
</dbReference>
<organism evidence="3 4">
    <name type="scientific">Clupea harengus</name>
    <name type="common">Atlantic herring</name>
    <dbReference type="NCBI Taxonomy" id="7950"/>
    <lineage>
        <taxon>Eukaryota</taxon>
        <taxon>Metazoa</taxon>
        <taxon>Chordata</taxon>
        <taxon>Craniata</taxon>
        <taxon>Vertebrata</taxon>
        <taxon>Euteleostomi</taxon>
        <taxon>Actinopterygii</taxon>
        <taxon>Neopterygii</taxon>
        <taxon>Teleostei</taxon>
        <taxon>Clupei</taxon>
        <taxon>Clupeiformes</taxon>
        <taxon>Clupeoidei</taxon>
        <taxon>Clupeidae</taxon>
        <taxon>Clupea</taxon>
    </lineage>
</organism>
<keyword evidence="3" id="KW-1185">Reference proteome</keyword>
<protein>
    <submittedName>
        <fullName evidence="4">SUN domain-containing protein 2-like</fullName>
    </submittedName>
</protein>
<dbReference type="InterPro" id="IPR045119">
    <property type="entry name" value="SUN1-5"/>
</dbReference>
<evidence type="ECO:0000313" key="4">
    <source>
        <dbReference type="RefSeq" id="XP_031416568.2"/>
    </source>
</evidence>
<dbReference type="OrthoDB" id="8987115at2759"/>
<dbReference type="GO" id="GO:0034993">
    <property type="term" value="C:meiotic nuclear membrane microtubule tethering complex"/>
    <property type="evidence" value="ECO:0007669"/>
    <property type="project" value="TreeGrafter"/>
</dbReference>
<proteinExistence type="predicted"/>
<dbReference type="PANTHER" id="PTHR12911:SF22">
    <property type="entry name" value="SUN DOMAIN-CONTAINING PROTEIN 2"/>
    <property type="match status" value="1"/>
</dbReference>
<dbReference type="KEGG" id="char:116218606"/>
<dbReference type="InterPro" id="IPR040994">
    <property type="entry name" value="Sun_CC2"/>
</dbReference>
<gene>
    <name evidence="4" type="primary">LOC116218606</name>
</gene>
<keyword evidence="1" id="KW-0175">Coiled coil</keyword>
<dbReference type="GO" id="GO:0043495">
    <property type="term" value="F:protein-membrane adaptor activity"/>
    <property type="evidence" value="ECO:0007669"/>
    <property type="project" value="TreeGrafter"/>
</dbReference>